<dbReference type="OrthoDB" id="1711136at2759"/>
<name>A0A833V4D8_9POAL</name>
<accession>A0A833V4D8</accession>
<dbReference type="PANTHER" id="PTHR42647">
    <property type="entry name" value="SBP (S-RIBONUCLEASE BINDING PROTEIN) FAMILY PROTEIN"/>
    <property type="match status" value="1"/>
</dbReference>
<evidence type="ECO:0000256" key="1">
    <source>
        <dbReference type="ARBA" id="ARBA00022723"/>
    </source>
</evidence>
<dbReference type="PIRSF" id="PIRSF036836">
    <property type="entry name" value="RNase_bind_SBP1"/>
    <property type="match status" value="1"/>
</dbReference>
<keyword evidence="3" id="KW-0862">Zinc</keyword>
<evidence type="ECO:0000313" key="6">
    <source>
        <dbReference type="EMBL" id="KAF3324941.1"/>
    </source>
</evidence>
<keyword evidence="1" id="KW-0479">Metal-binding</keyword>
<organism evidence="6 7">
    <name type="scientific">Carex littledalei</name>
    <dbReference type="NCBI Taxonomy" id="544730"/>
    <lineage>
        <taxon>Eukaryota</taxon>
        <taxon>Viridiplantae</taxon>
        <taxon>Streptophyta</taxon>
        <taxon>Embryophyta</taxon>
        <taxon>Tracheophyta</taxon>
        <taxon>Spermatophyta</taxon>
        <taxon>Magnoliopsida</taxon>
        <taxon>Liliopsida</taxon>
        <taxon>Poales</taxon>
        <taxon>Cyperaceae</taxon>
        <taxon>Cyperoideae</taxon>
        <taxon>Cariceae</taxon>
        <taxon>Carex</taxon>
        <taxon>Carex subgen. Euthyceras</taxon>
    </lineage>
</organism>
<protein>
    <submittedName>
        <fullName evidence="6">Putative BOI-related E3 ubiquitin-protein ligase 2</fullName>
    </submittedName>
</protein>
<sequence length="195" mass="21974">MAMTNPECEQFSLVLSQLLEKQMQEDDQLLQVFNQHLREALQESRSRNTFALVTSAENVSEAIKQKDNELAFANLKTQELHENLQKAIEARDAWQSIAMEKMEMVADLQVTLQNMVTHDAPCFSSTLPQSEEVKVGESTCARPFLPCKLCRYLSACMVFLPCRHLCVCKLCDISVSACPVCNAEKVQSIEVLLSN</sequence>
<evidence type="ECO:0000256" key="4">
    <source>
        <dbReference type="PROSITE-ProRule" id="PRU00175"/>
    </source>
</evidence>
<comment type="caution">
    <text evidence="6">The sequence shown here is derived from an EMBL/GenBank/DDBJ whole genome shotgun (WGS) entry which is preliminary data.</text>
</comment>
<dbReference type="Proteomes" id="UP000623129">
    <property type="component" value="Unassembled WGS sequence"/>
</dbReference>
<dbReference type="Gene3D" id="3.30.40.10">
    <property type="entry name" value="Zinc/RING finger domain, C3HC4 (zinc finger)"/>
    <property type="match status" value="1"/>
</dbReference>
<dbReference type="InterPro" id="IPR013083">
    <property type="entry name" value="Znf_RING/FYVE/PHD"/>
</dbReference>
<dbReference type="InterPro" id="IPR001841">
    <property type="entry name" value="Znf_RING"/>
</dbReference>
<dbReference type="Pfam" id="PF13920">
    <property type="entry name" value="zf-C3HC4_3"/>
    <property type="match status" value="1"/>
</dbReference>
<dbReference type="GO" id="GO:0008270">
    <property type="term" value="F:zinc ion binding"/>
    <property type="evidence" value="ECO:0007669"/>
    <property type="project" value="UniProtKB-KW"/>
</dbReference>
<keyword evidence="7" id="KW-1185">Reference proteome</keyword>
<keyword evidence="2 4" id="KW-0863">Zinc-finger</keyword>
<dbReference type="PANTHER" id="PTHR42647:SF22">
    <property type="entry name" value="BOI-RELATED E3 UBIQUITIN-PROTEIN LIGASE 2-RELATED"/>
    <property type="match status" value="1"/>
</dbReference>
<evidence type="ECO:0000313" key="7">
    <source>
        <dbReference type="Proteomes" id="UP000623129"/>
    </source>
</evidence>
<evidence type="ECO:0000259" key="5">
    <source>
        <dbReference type="PROSITE" id="PS50089"/>
    </source>
</evidence>
<feature type="domain" description="RING-type" evidence="5">
    <location>
        <begin position="147"/>
        <end position="182"/>
    </location>
</feature>
<evidence type="ECO:0000256" key="2">
    <source>
        <dbReference type="ARBA" id="ARBA00022771"/>
    </source>
</evidence>
<dbReference type="PROSITE" id="PS50089">
    <property type="entry name" value="ZF_RING_2"/>
    <property type="match status" value="1"/>
</dbReference>
<dbReference type="GO" id="GO:0004842">
    <property type="term" value="F:ubiquitin-protein transferase activity"/>
    <property type="evidence" value="ECO:0007669"/>
    <property type="project" value="TreeGrafter"/>
</dbReference>
<dbReference type="AlphaFoldDB" id="A0A833V4D8"/>
<proteinExistence type="predicted"/>
<reference evidence="6" key="1">
    <citation type="submission" date="2020-01" db="EMBL/GenBank/DDBJ databases">
        <title>Genome sequence of Kobresia littledalei, the first chromosome-level genome in the family Cyperaceae.</title>
        <authorList>
            <person name="Qu G."/>
        </authorList>
    </citation>
    <scope>NUCLEOTIDE SEQUENCE</scope>
    <source>
        <strain evidence="6">C.B.Clarke</strain>
        <tissue evidence="6">Leaf</tissue>
    </source>
</reference>
<dbReference type="EMBL" id="SWLB01000021">
    <property type="protein sequence ID" value="KAF3324941.1"/>
    <property type="molecule type" value="Genomic_DNA"/>
</dbReference>
<dbReference type="FunFam" id="1.10.1170.10:FF:000002">
    <property type="entry name" value="Baculoviral IAP repeat containing 7"/>
    <property type="match status" value="1"/>
</dbReference>
<gene>
    <name evidence="6" type="ORF">FCM35_KLT11098</name>
</gene>
<evidence type="ECO:0000256" key="3">
    <source>
        <dbReference type="ARBA" id="ARBA00022833"/>
    </source>
</evidence>